<proteinExistence type="inferred from homology"/>
<evidence type="ECO:0000256" key="6">
    <source>
        <dbReference type="ARBA" id="ARBA00022779"/>
    </source>
</evidence>
<dbReference type="AlphaFoldDB" id="A0A1H3LZW8"/>
<evidence type="ECO:0000313" key="11">
    <source>
        <dbReference type="Proteomes" id="UP000198640"/>
    </source>
</evidence>
<dbReference type="PANTHER" id="PTHR43693">
    <property type="entry name" value="PROTEIN PHOSPHATASE CHEZ"/>
    <property type="match status" value="1"/>
</dbReference>
<dbReference type="EMBL" id="FNOY01000055">
    <property type="protein sequence ID" value="SDY69992.1"/>
    <property type="molecule type" value="Genomic_DNA"/>
</dbReference>
<evidence type="ECO:0000256" key="1">
    <source>
        <dbReference type="ARBA" id="ARBA00004496"/>
    </source>
</evidence>
<dbReference type="SUPFAM" id="SSF75708">
    <property type="entry name" value="Chemotaxis phosphatase CheZ"/>
    <property type="match status" value="1"/>
</dbReference>
<dbReference type="STRING" id="44576.SAMN05421881_10553"/>
<protein>
    <recommendedName>
        <fullName evidence="3">Protein phosphatase CheZ</fullName>
    </recommendedName>
    <alternativeName>
        <fullName evidence="9">Chemotaxis protein CheZ</fullName>
    </alternativeName>
</protein>
<dbReference type="GO" id="GO:0005737">
    <property type="term" value="C:cytoplasm"/>
    <property type="evidence" value="ECO:0007669"/>
    <property type="project" value="UniProtKB-SubCell"/>
</dbReference>
<dbReference type="InterPro" id="IPR050992">
    <property type="entry name" value="CheZ_family_phosphatases"/>
</dbReference>
<comment type="similarity">
    <text evidence="2">Belongs to the CheZ family.</text>
</comment>
<evidence type="ECO:0000256" key="8">
    <source>
        <dbReference type="ARBA" id="ARBA00022912"/>
    </source>
</evidence>
<gene>
    <name evidence="10" type="ORF">SAMN05421881_10553</name>
</gene>
<dbReference type="GO" id="GO:0004721">
    <property type="term" value="F:phosphoprotein phosphatase activity"/>
    <property type="evidence" value="ECO:0007669"/>
    <property type="project" value="UniProtKB-KW"/>
</dbReference>
<dbReference type="GO" id="GO:0006935">
    <property type="term" value="P:chemotaxis"/>
    <property type="evidence" value="ECO:0007669"/>
    <property type="project" value="UniProtKB-KW"/>
</dbReference>
<keyword evidence="4" id="KW-0963">Cytoplasm</keyword>
<dbReference type="GO" id="GO:0050920">
    <property type="term" value="P:regulation of chemotaxis"/>
    <property type="evidence" value="ECO:0007669"/>
    <property type="project" value="InterPro"/>
</dbReference>
<dbReference type="PANTHER" id="PTHR43693:SF1">
    <property type="entry name" value="PROTEIN PHOSPHATASE CHEZ"/>
    <property type="match status" value="1"/>
</dbReference>
<dbReference type="GO" id="GO:0009288">
    <property type="term" value="C:bacterial-type flagellum"/>
    <property type="evidence" value="ECO:0007669"/>
    <property type="project" value="InterPro"/>
</dbReference>
<evidence type="ECO:0000256" key="7">
    <source>
        <dbReference type="ARBA" id="ARBA00022801"/>
    </source>
</evidence>
<dbReference type="Pfam" id="PF04344">
    <property type="entry name" value="CheZ"/>
    <property type="match status" value="1"/>
</dbReference>
<dbReference type="GO" id="GO:0097588">
    <property type="term" value="P:archaeal or bacterial-type flagellum-dependent cell motility"/>
    <property type="evidence" value="ECO:0007669"/>
    <property type="project" value="UniProtKB-KW"/>
</dbReference>
<organism evidence="10 11">
    <name type="scientific">Nitrosomonas halophila</name>
    <dbReference type="NCBI Taxonomy" id="44576"/>
    <lineage>
        <taxon>Bacteria</taxon>
        <taxon>Pseudomonadati</taxon>
        <taxon>Pseudomonadota</taxon>
        <taxon>Betaproteobacteria</taxon>
        <taxon>Nitrosomonadales</taxon>
        <taxon>Nitrosomonadaceae</taxon>
        <taxon>Nitrosomonas</taxon>
    </lineage>
</organism>
<evidence type="ECO:0000256" key="2">
    <source>
        <dbReference type="ARBA" id="ARBA00005908"/>
    </source>
</evidence>
<name>A0A1H3LZW8_9PROT</name>
<evidence type="ECO:0000256" key="4">
    <source>
        <dbReference type="ARBA" id="ARBA00022490"/>
    </source>
</evidence>
<accession>A0A1H3LZW8</accession>
<evidence type="ECO:0000256" key="5">
    <source>
        <dbReference type="ARBA" id="ARBA00022500"/>
    </source>
</evidence>
<keyword evidence="7" id="KW-0378">Hydrolase</keyword>
<keyword evidence="8" id="KW-0904">Protein phosphatase</keyword>
<sequence length="269" mass="30108">MPEHQDDPDIMDHQQEVRMNEHVDINLSCTGKDTSEHAVIESGQAAALPVTSQCAQTADHSQEADTKLFDRIGRLTRDLHNSLRELGYDRRLQQANLEISDSKDRLAYVISKTTQAAEDCLLAVESAQPIQENLSNTAVDLAKQWNQAFETAQLTVSEPQAFKEVLVQTLDFLNDVPKQTDTTKAYLLQVMMAQEFQDLTGQVIQNIARTIEAIEKEMLQLLIDNSPNKDLATSKEEGLMNGPVINPKNQLDTFSKQDQVDNLLAELGF</sequence>
<keyword evidence="6" id="KW-0283">Flagellar rotation</keyword>
<dbReference type="Gene3D" id="1.10.287.500">
    <property type="entry name" value="Helix hairpin bin"/>
    <property type="match status" value="1"/>
</dbReference>
<dbReference type="InterPro" id="IPR007439">
    <property type="entry name" value="Chemotax_Pase_CheZ"/>
</dbReference>
<keyword evidence="11" id="KW-1185">Reference proteome</keyword>
<keyword evidence="5" id="KW-0145">Chemotaxis</keyword>
<evidence type="ECO:0000313" key="10">
    <source>
        <dbReference type="EMBL" id="SDY69992.1"/>
    </source>
</evidence>
<reference evidence="10 11" key="1">
    <citation type="submission" date="2016-10" db="EMBL/GenBank/DDBJ databases">
        <authorList>
            <person name="de Groot N.N."/>
        </authorList>
    </citation>
    <scope>NUCLEOTIDE SEQUENCE [LARGE SCALE GENOMIC DNA]</scope>
    <source>
        <strain evidence="10 11">Nm1</strain>
    </source>
</reference>
<evidence type="ECO:0000256" key="3">
    <source>
        <dbReference type="ARBA" id="ARBA00018484"/>
    </source>
</evidence>
<dbReference type="RefSeq" id="WP_245725189.1">
    <property type="nucleotide sequence ID" value="NZ_FNOY01000055.1"/>
</dbReference>
<evidence type="ECO:0000256" key="9">
    <source>
        <dbReference type="ARBA" id="ARBA00029599"/>
    </source>
</evidence>
<dbReference type="Proteomes" id="UP000198640">
    <property type="component" value="Unassembled WGS sequence"/>
</dbReference>
<comment type="subcellular location">
    <subcellularLocation>
        <location evidence="1">Cytoplasm</location>
    </subcellularLocation>
</comment>